<dbReference type="AlphaFoldDB" id="A0A1I8BNP1"/>
<organism evidence="2 3">
    <name type="scientific">Meloidogyne hapla</name>
    <name type="common">Root-knot nematode worm</name>
    <dbReference type="NCBI Taxonomy" id="6305"/>
    <lineage>
        <taxon>Eukaryota</taxon>
        <taxon>Metazoa</taxon>
        <taxon>Ecdysozoa</taxon>
        <taxon>Nematoda</taxon>
        <taxon>Chromadorea</taxon>
        <taxon>Rhabditida</taxon>
        <taxon>Tylenchina</taxon>
        <taxon>Tylenchomorpha</taxon>
        <taxon>Tylenchoidea</taxon>
        <taxon>Meloidogynidae</taxon>
        <taxon>Meloidogyninae</taxon>
        <taxon>Meloidogyne</taxon>
    </lineage>
</organism>
<evidence type="ECO:0000256" key="1">
    <source>
        <dbReference type="SAM" id="MobiDB-lite"/>
    </source>
</evidence>
<name>A0A1I8BNP1_MELHA</name>
<keyword evidence="2" id="KW-1185">Reference proteome</keyword>
<dbReference type="Proteomes" id="UP000095281">
    <property type="component" value="Unplaced"/>
</dbReference>
<feature type="region of interest" description="Disordered" evidence="1">
    <location>
        <begin position="207"/>
        <end position="247"/>
    </location>
</feature>
<dbReference type="WBParaSite" id="MhA1_Contig338.frz3.gene39">
    <property type="protein sequence ID" value="MhA1_Contig338.frz3.gene39"/>
    <property type="gene ID" value="MhA1_Contig338.frz3.gene39"/>
</dbReference>
<evidence type="ECO:0000313" key="2">
    <source>
        <dbReference type="Proteomes" id="UP000095281"/>
    </source>
</evidence>
<reference evidence="3" key="1">
    <citation type="submission" date="2016-11" db="UniProtKB">
        <authorList>
            <consortium name="WormBaseParasite"/>
        </authorList>
    </citation>
    <scope>IDENTIFICATION</scope>
</reference>
<proteinExistence type="predicted"/>
<protein>
    <submittedName>
        <fullName evidence="3">Major sperm protein</fullName>
    </submittedName>
</protein>
<sequence>MQQNQLKYYSSSDFKNCHHSFLIFKKYNATNLIILKSLIMGLAFCCQFFETSAAPIPRNRYSSYPAVELSDLDWPEAQPIQLIDENDKESFVNVVECYTELDASFINSDIIYRVNNSGEVHDRACVLRLPTHMILTILNIKTHDEKSYVTVMAGSSNIFMPLSINHIRSAEKQRFGPYHIPCKKSYFVFNTNQLSLEWVDFMLEAEQPEDREENEEKICSDENINHMEIDSEARANDDSSARDSKKR</sequence>
<feature type="compositionally biased region" description="Basic and acidic residues" evidence="1">
    <location>
        <begin position="214"/>
        <end position="247"/>
    </location>
</feature>
<accession>A0A1I8BNP1</accession>
<evidence type="ECO:0000313" key="3">
    <source>
        <dbReference type="WBParaSite" id="MhA1_Contig338.frz3.gene39"/>
    </source>
</evidence>